<feature type="chain" id="PRO_5005549896" evidence="2">
    <location>
        <begin position="26"/>
        <end position="1352"/>
    </location>
</feature>
<comment type="caution">
    <text evidence="3">The sequence shown here is derived from an EMBL/GenBank/DDBJ whole genome shotgun (WGS) entry which is preliminary data.</text>
</comment>
<feature type="region of interest" description="Disordered" evidence="1">
    <location>
        <begin position="30"/>
        <end position="59"/>
    </location>
</feature>
<protein>
    <submittedName>
        <fullName evidence="3">Uncharacterized protein</fullName>
    </submittedName>
</protein>
<evidence type="ECO:0000313" key="4">
    <source>
        <dbReference type="Proteomes" id="UP000054564"/>
    </source>
</evidence>
<evidence type="ECO:0000256" key="1">
    <source>
        <dbReference type="SAM" id="MobiDB-lite"/>
    </source>
</evidence>
<proteinExistence type="predicted"/>
<dbReference type="OrthoDB" id="2497592at2759"/>
<evidence type="ECO:0000313" key="3">
    <source>
        <dbReference type="EMBL" id="KNE96802.1"/>
    </source>
</evidence>
<feature type="region of interest" description="Disordered" evidence="1">
    <location>
        <begin position="878"/>
        <end position="909"/>
    </location>
</feature>
<reference evidence="4" key="1">
    <citation type="submission" date="2014-03" db="EMBL/GenBank/DDBJ databases">
        <title>The Genome Sequence of Puccinia striiformis f. sp. tritici PST-78.</title>
        <authorList>
            <consortium name="The Broad Institute Genome Sequencing Platform"/>
            <person name="Cuomo C."/>
            <person name="Hulbert S."/>
            <person name="Chen X."/>
            <person name="Walker B."/>
            <person name="Young S.K."/>
            <person name="Zeng Q."/>
            <person name="Gargeya S."/>
            <person name="Fitzgerald M."/>
            <person name="Haas B."/>
            <person name="Abouelleil A."/>
            <person name="Alvarado L."/>
            <person name="Arachchi H.M."/>
            <person name="Berlin A.M."/>
            <person name="Chapman S.B."/>
            <person name="Goldberg J."/>
            <person name="Griggs A."/>
            <person name="Gujja S."/>
            <person name="Hansen M."/>
            <person name="Howarth C."/>
            <person name="Imamovic A."/>
            <person name="Larimer J."/>
            <person name="McCowan C."/>
            <person name="Montmayeur A."/>
            <person name="Murphy C."/>
            <person name="Neiman D."/>
            <person name="Pearson M."/>
            <person name="Priest M."/>
            <person name="Roberts A."/>
            <person name="Saif S."/>
            <person name="Shea T."/>
            <person name="Sisk P."/>
            <person name="Sykes S."/>
            <person name="Wortman J."/>
            <person name="Nusbaum C."/>
            <person name="Birren B."/>
        </authorList>
    </citation>
    <scope>NUCLEOTIDE SEQUENCE [LARGE SCALE GENOMIC DNA]</scope>
    <source>
        <strain evidence="4">race PST-78</strain>
    </source>
</reference>
<feature type="compositionally biased region" description="Basic and acidic residues" evidence="1">
    <location>
        <begin position="887"/>
        <end position="904"/>
    </location>
</feature>
<feature type="compositionally biased region" description="Polar residues" evidence="1">
    <location>
        <begin position="198"/>
        <end position="210"/>
    </location>
</feature>
<feature type="compositionally biased region" description="Basic residues" evidence="1">
    <location>
        <begin position="345"/>
        <end position="360"/>
    </location>
</feature>
<keyword evidence="2" id="KW-0732">Signal</keyword>
<evidence type="ECO:0000256" key="2">
    <source>
        <dbReference type="SAM" id="SignalP"/>
    </source>
</evidence>
<feature type="compositionally biased region" description="Polar residues" evidence="1">
    <location>
        <begin position="380"/>
        <end position="390"/>
    </location>
</feature>
<feature type="region of interest" description="Disordered" evidence="1">
    <location>
        <begin position="185"/>
        <end position="275"/>
    </location>
</feature>
<feature type="compositionally biased region" description="Basic and acidic residues" evidence="1">
    <location>
        <begin position="699"/>
        <end position="722"/>
    </location>
</feature>
<organism evidence="3 4">
    <name type="scientific">Puccinia striiformis f. sp. tritici PST-78</name>
    <dbReference type="NCBI Taxonomy" id="1165861"/>
    <lineage>
        <taxon>Eukaryota</taxon>
        <taxon>Fungi</taxon>
        <taxon>Dikarya</taxon>
        <taxon>Basidiomycota</taxon>
        <taxon>Pucciniomycotina</taxon>
        <taxon>Pucciniomycetes</taxon>
        <taxon>Pucciniales</taxon>
        <taxon>Pucciniaceae</taxon>
        <taxon>Puccinia</taxon>
    </lineage>
</organism>
<feature type="compositionally biased region" description="Polar residues" evidence="1">
    <location>
        <begin position="749"/>
        <end position="780"/>
    </location>
</feature>
<dbReference type="Proteomes" id="UP000054564">
    <property type="component" value="Unassembled WGS sequence"/>
</dbReference>
<name>A0A0L0VBW2_9BASI</name>
<feature type="compositionally biased region" description="Polar residues" evidence="1">
    <location>
        <begin position="798"/>
        <end position="817"/>
    </location>
</feature>
<feature type="compositionally biased region" description="Polar residues" evidence="1">
    <location>
        <begin position="42"/>
        <end position="55"/>
    </location>
</feature>
<gene>
    <name evidence="3" type="ORF">PSTG_09938</name>
</gene>
<feature type="compositionally biased region" description="Polar residues" evidence="1">
    <location>
        <begin position="233"/>
        <end position="242"/>
    </location>
</feature>
<feature type="region of interest" description="Disordered" evidence="1">
    <location>
        <begin position="611"/>
        <end position="829"/>
    </location>
</feature>
<sequence>MHFHLFLLQPSLVLVLLTVSNRISAPPPFSEPHLGQLEDLGHTSTNHQAYPSPNNDEAKCDPDTVQRVLASMDPELTSASTQNVHMADNPRAATLNFYQHSPYQGDQPDAGSGHLTPQKYHPEGNRLTAMAYHNHAVDLDWPAPWRNPHGPEYGATHLTTPQNIVQHNPGMQNDYQLFAVTERQSEAGHDGGPFSKAPSLQSLQPDNSSRFLAPGSQAPVDVPLTWKGRRDSYSTTIPSQTDDIAATDREQPRSFGGSSSGFRNSARPFAVNQGSSTDFRERWLRHGQTDFVPGTPENGLGFIRGQQDARRDNNELSCDHPESNNYMNVRFEYPRYTNTELNNNRNRKTSGFHPFAHRPAKSGFSQGNRRALSGTKGQLEFSNPNRNQNGEGKRYNDRSIGYSGLPTRYSETPIQQTGRFPFNDPPAKDTGANFLKTDWYHQFSRPIPEVNIGYLTEPGHVIRDTSGSNLRSSGSPTPPKELGSLYAAVRATSIPNIEESDVISGQKRVDYSKTSDHPLLSDKTRDHVTSAVPAQVGRPITQAEVANSLASTTKSAKIGIRKLTRETGEQNLISRLEVKTKEGSRTHTVGIPPIEGQDIEIKRIIQEYQLDESGKKSENAADDKTRKTIETKRGKTEHLAAGEDPPAEDRRSRLEKKEKKEKWMANLSPFEKKKRRNPAIGSGSKGPASHVIEPNQKAQIEENIKILDSPSQDRSEGDKAKLQGDSTTLVTNGPVMKLPSIDKLGPDMQVTSGQPNKSAQGQNVADNSKTSNDHTVNPTVSEADHRVYNAIQDRRATNQEQSSKPSPPLNSISSRSRNPARKKETHGEEEKILRLIKIRRQSPEPNLVFSSPRPLYFKVNYASDDRALEESFEEYKAGLYSDADQPEDTKSKAEDTKKKQEDSGYKPGSITAPLKIDERVLPKKIATVFDSLDKKIRYEAVVGMKPCRLHDFSDSTVKVFFQLWGEETVLGWDQENLDIALMARLALELNLHHKTPHSGISPSSQRVELYERFRANFINAKFKFHKVEAAVAEILGKAESSRRFAAFFCYLQEETTARNWKLAKKTFIQRRLMKESDASSFEQRLGLSTDPALILNIPTQPGFRKMKGPFARSMDFVGEMMLVTFGQEVAKKKLELSVYLMDRRYRPRWWESLGLEEASKKFGLNLVQILKVGDVLQFGSNSFIKESEVTVPIDVAFRTIINIIKQEKPHLPWMESPERAWLHKNIGGLYQDRLRILSQLFMEECTKRNDPRIYRAYELVWCDLGLETNELRIWTERPVSKEVDTTFASFHWLVRGLSNFERRAFSIWLRCFYMEHHQYDPLNPRAKASWGGVIGQRWARLKNSRLGSWLAS</sequence>
<dbReference type="EMBL" id="AJIL01000077">
    <property type="protein sequence ID" value="KNE96802.1"/>
    <property type="molecule type" value="Genomic_DNA"/>
</dbReference>
<keyword evidence="4" id="KW-1185">Reference proteome</keyword>
<feature type="compositionally biased region" description="Basic and acidic residues" evidence="1">
    <location>
        <begin position="782"/>
        <end position="797"/>
    </location>
</feature>
<feature type="region of interest" description="Disordered" evidence="1">
    <location>
        <begin position="339"/>
        <end position="403"/>
    </location>
</feature>
<accession>A0A0L0VBW2</accession>
<feature type="signal peptide" evidence="2">
    <location>
        <begin position="1"/>
        <end position="25"/>
    </location>
</feature>
<feature type="region of interest" description="Disordered" evidence="1">
    <location>
        <begin position="100"/>
        <end position="122"/>
    </location>
</feature>
<feature type="compositionally biased region" description="Basic and acidic residues" evidence="1">
    <location>
        <begin position="612"/>
        <end position="663"/>
    </location>
</feature>